<organism evidence="1 2">
    <name type="scientific">Malus baccata</name>
    <name type="common">Siberian crab apple</name>
    <name type="synonym">Pyrus baccata</name>
    <dbReference type="NCBI Taxonomy" id="106549"/>
    <lineage>
        <taxon>Eukaryota</taxon>
        <taxon>Viridiplantae</taxon>
        <taxon>Streptophyta</taxon>
        <taxon>Embryophyta</taxon>
        <taxon>Tracheophyta</taxon>
        <taxon>Spermatophyta</taxon>
        <taxon>Magnoliopsida</taxon>
        <taxon>eudicotyledons</taxon>
        <taxon>Gunneridae</taxon>
        <taxon>Pentapetalae</taxon>
        <taxon>rosids</taxon>
        <taxon>fabids</taxon>
        <taxon>Rosales</taxon>
        <taxon>Rosaceae</taxon>
        <taxon>Amygdaloideae</taxon>
        <taxon>Maleae</taxon>
        <taxon>Malus</taxon>
    </lineage>
</organism>
<name>A0A540L3N9_MALBA</name>
<proteinExistence type="predicted"/>
<dbReference type="EMBL" id="VIEB01000780">
    <property type="protein sequence ID" value="TQD81096.1"/>
    <property type="molecule type" value="Genomic_DNA"/>
</dbReference>
<sequence>MAKKAVAEWKHKASMFYRISFPEREVSKKWKAFFFLHYFYYHCYFGNGDNRRRITITRSRHHLWRMGSTTSNSRLRQPRLRAMELKAERLISAASMEYESSDNDRHFKRKSSRLLKFVHFFHTRWCVNLVPTTLSSKSKSMLNDPTTSTSRTIALDILPPGNRACS</sequence>
<comment type="caution">
    <text evidence="1">The sequence shown here is derived from an EMBL/GenBank/DDBJ whole genome shotgun (WGS) entry which is preliminary data.</text>
</comment>
<reference evidence="1 2" key="1">
    <citation type="journal article" date="2019" name="G3 (Bethesda)">
        <title>Sequencing of a Wild Apple (Malus baccata) Genome Unravels the Differences Between Cultivated and Wild Apple Species Regarding Disease Resistance and Cold Tolerance.</title>
        <authorList>
            <person name="Chen X."/>
        </authorList>
    </citation>
    <scope>NUCLEOTIDE SEQUENCE [LARGE SCALE GENOMIC DNA]</scope>
    <source>
        <strain evidence="2">cv. Shandingzi</strain>
        <tissue evidence="1">Leaves</tissue>
    </source>
</reference>
<keyword evidence="2" id="KW-1185">Reference proteome</keyword>
<evidence type="ECO:0000313" key="1">
    <source>
        <dbReference type="EMBL" id="TQD81096.1"/>
    </source>
</evidence>
<dbReference type="Proteomes" id="UP000315295">
    <property type="component" value="Unassembled WGS sequence"/>
</dbReference>
<dbReference type="AlphaFoldDB" id="A0A540L3N9"/>
<gene>
    <name evidence="1" type="ORF">C1H46_033345</name>
</gene>
<evidence type="ECO:0000313" key="2">
    <source>
        <dbReference type="Proteomes" id="UP000315295"/>
    </source>
</evidence>
<accession>A0A540L3N9</accession>
<protein>
    <submittedName>
        <fullName evidence="1">Uncharacterized protein</fullName>
    </submittedName>
</protein>